<dbReference type="AlphaFoldDB" id="S9WBI7"/>
<dbReference type="EMBL" id="ATMH01002245">
    <property type="protein sequence ID" value="EPY33385.1"/>
    <property type="molecule type" value="Genomic_DNA"/>
</dbReference>
<evidence type="ECO:0000313" key="3">
    <source>
        <dbReference type="EMBL" id="EPY33385.1"/>
    </source>
</evidence>
<dbReference type="InterPro" id="IPR025659">
    <property type="entry name" value="Tubby-like_C"/>
</dbReference>
<comment type="caution">
    <text evidence="3">The sequence shown here is derived from an EMBL/GenBank/DDBJ whole genome shotgun (WGS) entry which is preliminary data.</text>
</comment>
<dbReference type="Gene3D" id="3.20.90.10">
    <property type="entry name" value="Tubby Protein, Chain A"/>
    <property type="match status" value="1"/>
</dbReference>
<reference evidence="3 4" key="1">
    <citation type="journal article" date="2013" name="PLoS ONE">
        <title>Predicting the Proteins of Angomonas deanei, Strigomonas culicis and Their Respective Endosymbionts Reveals New Aspects of the Trypanosomatidae Family.</title>
        <authorList>
            <person name="Motta M.C."/>
            <person name="Martins A.C."/>
            <person name="de Souza S.S."/>
            <person name="Catta-Preta C.M."/>
            <person name="Silva R."/>
            <person name="Klein C.C."/>
            <person name="de Almeida L.G."/>
            <person name="de Lima Cunha O."/>
            <person name="Ciapina L.P."/>
            <person name="Brocchi M."/>
            <person name="Colabardini A.C."/>
            <person name="de Araujo Lima B."/>
            <person name="Machado C.R."/>
            <person name="de Almeida Soares C.M."/>
            <person name="Probst C.M."/>
            <person name="de Menezes C.B."/>
            <person name="Thompson C.E."/>
            <person name="Bartholomeu D.C."/>
            <person name="Gradia D.F."/>
            <person name="Pavoni D.P."/>
            <person name="Grisard E.C."/>
            <person name="Fantinatti-Garboggini F."/>
            <person name="Marchini F.K."/>
            <person name="Rodrigues-Luiz G.F."/>
            <person name="Wagner G."/>
            <person name="Goldman G.H."/>
            <person name="Fietto J.L."/>
            <person name="Elias M.C."/>
            <person name="Goldman M.H."/>
            <person name="Sagot M.F."/>
            <person name="Pereira M."/>
            <person name="Stoco P.H."/>
            <person name="de Mendonca-Neto R.P."/>
            <person name="Teixeira S.M."/>
            <person name="Maciel T.E."/>
            <person name="de Oliveira Mendes T.A."/>
            <person name="Urmenyi T.P."/>
            <person name="de Souza W."/>
            <person name="Schenkman S."/>
            <person name="de Vasconcelos A.T."/>
        </authorList>
    </citation>
    <scope>NUCLEOTIDE SEQUENCE [LARGE SCALE GENOMIC DNA]</scope>
</reference>
<dbReference type="Proteomes" id="UP000015354">
    <property type="component" value="Unassembled WGS sequence"/>
</dbReference>
<proteinExistence type="inferred from homology"/>
<dbReference type="PANTHER" id="PTHR16517:SF7">
    <property type="entry name" value="PROTEIN KING TUBBY"/>
    <property type="match status" value="1"/>
</dbReference>
<evidence type="ECO:0000256" key="1">
    <source>
        <dbReference type="ARBA" id="ARBA00007129"/>
    </source>
</evidence>
<keyword evidence="4" id="KW-1185">Reference proteome</keyword>
<evidence type="ECO:0000313" key="4">
    <source>
        <dbReference type="Proteomes" id="UP000015354"/>
    </source>
</evidence>
<protein>
    <submittedName>
        <fullName evidence="3">Tub family protein-like protein</fullName>
    </submittedName>
</protein>
<dbReference type="SUPFAM" id="SSF54518">
    <property type="entry name" value="Tubby C-terminal domain-like"/>
    <property type="match status" value="1"/>
</dbReference>
<sequence>MYSLSQSILPIDPRDRLYYRPRRHLLQCYVDRKKWTKSKVLRSILPGKHGLLSFHLEHTNDFVISATQHLFSGKRVVADDTDGIAGQTYEVKQSPGNVLFSINAQDAGDMHSFVGKLSRRGGGTEMVMYSEGSVATRKEIAAVRMEASADGQRRFKVILPAIDAETGFLRPVEGGEVRFLRDGRGTSIVGGSRAGLDAALRCSSDDEADATATVTQSRAPTFQPALGAGADVAPANEKRMKWQTHCCLVKEYLRLGAQSPHIIVLQNKEPKWDSTLRGYQLDFHGRAAKASEKNFQLVAASDPEKVVMLFGKQRDDRYSVDFRFPLCGLQAAAIATTLIQL</sequence>
<organism evidence="3 4">
    <name type="scientific">Strigomonas culicis</name>
    <dbReference type="NCBI Taxonomy" id="28005"/>
    <lineage>
        <taxon>Eukaryota</taxon>
        <taxon>Discoba</taxon>
        <taxon>Euglenozoa</taxon>
        <taxon>Kinetoplastea</taxon>
        <taxon>Metakinetoplastina</taxon>
        <taxon>Trypanosomatida</taxon>
        <taxon>Trypanosomatidae</taxon>
        <taxon>Strigomonadinae</taxon>
        <taxon>Strigomonas</taxon>
    </lineage>
</organism>
<dbReference type="OrthoDB" id="8775810at2759"/>
<comment type="similarity">
    <text evidence="1">Belongs to the TUB family.</text>
</comment>
<gene>
    <name evidence="3" type="ORF">STCU_02245</name>
</gene>
<dbReference type="Pfam" id="PF01167">
    <property type="entry name" value="Tub"/>
    <property type="match status" value="1"/>
</dbReference>
<dbReference type="PANTHER" id="PTHR16517">
    <property type="entry name" value="TUBBY-RELATED"/>
    <property type="match status" value="1"/>
</dbReference>
<evidence type="ECO:0000259" key="2">
    <source>
        <dbReference type="Pfam" id="PF01167"/>
    </source>
</evidence>
<feature type="domain" description="Tubby C-terminal" evidence="2">
    <location>
        <begin position="109"/>
        <end position="337"/>
    </location>
</feature>
<dbReference type="PRINTS" id="PR01573">
    <property type="entry name" value="SUPERTUBBY"/>
</dbReference>
<name>S9WBI7_9TRYP</name>
<accession>S9WBI7</accession>
<dbReference type="InterPro" id="IPR000007">
    <property type="entry name" value="Tubby_C"/>
</dbReference>